<feature type="compositionally biased region" description="Low complexity" evidence="1">
    <location>
        <begin position="277"/>
        <end position="294"/>
    </location>
</feature>
<reference evidence="2" key="1">
    <citation type="submission" date="2020-11" db="EMBL/GenBank/DDBJ databases">
        <authorList>
            <person name="Tran Van P."/>
        </authorList>
    </citation>
    <scope>NUCLEOTIDE SEQUENCE</scope>
</reference>
<accession>A0A7R9QP60</accession>
<feature type="region of interest" description="Disordered" evidence="1">
    <location>
        <begin position="274"/>
        <end position="301"/>
    </location>
</feature>
<organism evidence="2">
    <name type="scientific">Oppiella nova</name>
    <dbReference type="NCBI Taxonomy" id="334625"/>
    <lineage>
        <taxon>Eukaryota</taxon>
        <taxon>Metazoa</taxon>
        <taxon>Ecdysozoa</taxon>
        <taxon>Arthropoda</taxon>
        <taxon>Chelicerata</taxon>
        <taxon>Arachnida</taxon>
        <taxon>Acari</taxon>
        <taxon>Acariformes</taxon>
        <taxon>Sarcoptiformes</taxon>
        <taxon>Oribatida</taxon>
        <taxon>Brachypylina</taxon>
        <taxon>Oppioidea</taxon>
        <taxon>Oppiidae</taxon>
        <taxon>Oppiella</taxon>
    </lineage>
</organism>
<dbReference type="EMBL" id="CAJPVJ010005067">
    <property type="protein sequence ID" value="CAG2169197.1"/>
    <property type="molecule type" value="Genomic_DNA"/>
</dbReference>
<dbReference type="OrthoDB" id="10613708at2759"/>
<evidence type="ECO:0000313" key="3">
    <source>
        <dbReference type="Proteomes" id="UP000728032"/>
    </source>
</evidence>
<name>A0A7R9QP60_9ACAR</name>
<dbReference type="Proteomes" id="UP000728032">
    <property type="component" value="Unassembled WGS sequence"/>
</dbReference>
<dbReference type="AlphaFoldDB" id="A0A7R9QP60"/>
<feature type="compositionally biased region" description="Polar residues" evidence="1">
    <location>
        <begin position="108"/>
        <end position="119"/>
    </location>
</feature>
<dbReference type="EMBL" id="OC919892">
    <property type="protein sequence ID" value="CAD7652013.1"/>
    <property type="molecule type" value="Genomic_DNA"/>
</dbReference>
<gene>
    <name evidence="2" type="ORF">ONB1V03_LOCUS8680</name>
</gene>
<protein>
    <submittedName>
        <fullName evidence="2">Uncharacterized protein</fullName>
    </submittedName>
</protein>
<evidence type="ECO:0000256" key="1">
    <source>
        <dbReference type="SAM" id="MobiDB-lite"/>
    </source>
</evidence>
<sequence length="339" mass="38872">MAVQYVRIGMEWMSQTPQITHKNALKLCLYFGSDVTYQCSSVMENWPSPYLPFIDNINALSCQREKVNDKGEGQRTHTPYPLLIALFRFRRIIRLGPKWQIPGGADSADNQTRKNTIPTVPQHIPLRNFEENNQSNSSVDSADNQTRKNAIPTVPQHIPLRNSQTLHVSDMKYSNNKTISYATKQIIHSKTTESYAKYESKKTIPITAKTMASLMKLNHKKFLSKSSWSIRGEPKQTTRPVDTPIRRKGSDRFIHQMLDKSNAQNRMTSSTIATDANDVSNSSQLSSQDNQNTDTRGLRRMKGMSYSVTDLRQLSDKKDFDWLQVSDGFQQEIKDRRHE</sequence>
<feature type="non-terminal residue" evidence="2">
    <location>
        <position position="339"/>
    </location>
</feature>
<keyword evidence="3" id="KW-1185">Reference proteome</keyword>
<evidence type="ECO:0000313" key="2">
    <source>
        <dbReference type="EMBL" id="CAD7652013.1"/>
    </source>
</evidence>
<feature type="region of interest" description="Disordered" evidence="1">
    <location>
        <begin position="104"/>
        <end position="151"/>
    </location>
</feature>
<proteinExistence type="predicted"/>
<feature type="compositionally biased region" description="Polar residues" evidence="1">
    <location>
        <begin position="131"/>
        <end position="148"/>
    </location>
</feature>